<evidence type="ECO:0000256" key="4">
    <source>
        <dbReference type="ARBA" id="ARBA00022559"/>
    </source>
</evidence>
<keyword evidence="5" id="KW-0732">Signal</keyword>
<dbReference type="EMBL" id="JAKCXM010000150">
    <property type="protein sequence ID" value="KAJ0400627.1"/>
    <property type="molecule type" value="Genomic_DNA"/>
</dbReference>
<dbReference type="PRINTS" id="PR01011">
    <property type="entry name" value="GLUTPROXDASE"/>
</dbReference>
<comment type="similarity">
    <text evidence="2 7">Belongs to the glutathione peroxidase family.</text>
</comment>
<name>A0AAD5LGU7_PYTIN</name>
<dbReference type="GO" id="GO:0005576">
    <property type="term" value="C:extracellular region"/>
    <property type="evidence" value="ECO:0007669"/>
    <property type="project" value="UniProtKB-SubCell"/>
</dbReference>
<evidence type="ECO:0000256" key="6">
    <source>
        <dbReference type="ARBA" id="ARBA00023002"/>
    </source>
</evidence>
<evidence type="ECO:0000256" key="3">
    <source>
        <dbReference type="ARBA" id="ARBA00022525"/>
    </source>
</evidence>
<keyword evidence="3" id="KW-0964">Secreted</keyword>
<evidence type="ECO:0000256" key="7">
    <source>
        <dbReference type="RuleBase" id="RU000499"/>
    </source>
</evidence>
<dbReference type="Proteomes" id="UP001209570">
    <property type="component" value="Unassembled WGS sequence"/>
</dbReference>
<keyword evidence="4 7" id="KW-0575">Peroxidase</keyword>
<protein>
    <recommendedName>
        <fullName evidence="7">Glutathione peroxidase</fullName>
    </recommendedName>
</protein>
<accession>A0AAD5LGU7</accession>
<evidence type="ECO:0000256" key="1">
    <source>
        <dbReference type="ARBA" id="ARBA00004613"/>
    </source>
</evidence>
<dbReference type="AlphaFoldDB" id="A0AAD5LGU7"/>
<proteinExistence type="inferred from homology"/>
<dbReference type="CDD" id="cd00340">
    <property type="entry name" value="GSH_Peroxidase"/>
    <property type="match status" value="1"/>
</dbReference>
<dbReference type="PROSITE" id="PS51355">
    <property type="entry name" value="GLUTATHIONE_PEROXID_3"/>
    <property type="match status" value="1"/>
</dbReference>
<evidence type="ECO:0000313" key="9">
    <source>
        <dbReference type="Proteomes" id="UP001209570"/>
    </source>
</evidence>
<dbReference type="Pfam" id="PF00255">
    <property type="entry name" value="GSHPx"/>
    <property type="match status" value="1"/>
</dbReference>
<organism evidence="8 9">
    <name type="scientific">Pythium insidiosum</name>
    <name type="common">Pythiosis disease agent</name>
    <dbReference type="NCBI Taxonomy" id="114742"/>
    <lineage>
        <taxon>Eukaryota</taxon>
        <taxon>Sar</taxon>
        <taxon>Stramenopiles</taxon>
        <taxon>Oomycota</taxon>
        <taxon>Peronosporomycetes</taxon>
        <taxon>Pythiales</taxon>
        <taxon>Pythiaceae</taxon>
        <taxon>Pythium</taxon>
    </lineage>
</organism>
<dbReference type="Gene3D" id="3.40.30.10">
    <property type="entry name" value="Glutaredoxin"/>
    <property type="match status" value="1"/>
</dbReference>
<dbReference type="PANTHER" id="PTHR11592:SF88">
    <property type="entry name" value="GLUTATHIONE PEROXIDASE-RELATED"/>
    <property type="match status" value="1"/>
</dbReference>
<dbReference type="PANTHER" id="PTHR11592">
    <property type="entry name" value="GLUTATHIONE PEROXIDASE"/>
    <property type="match status" value="1"/>
</dbReference>
<dbReference type="GO" id="GO:0004602">
    <property type="term" value="F:glutathione peroxidase activity"/>
    <property type="evidence" value="ECO:0007669"/>
    <property type="project" value="TreeGrafter"/>
</dbReference>
<sequence>MNKLPVGSGCDDDAAHQQLPLEEQEPMTTSFHSSPLPVAVAVPVSASVPAITRSRSGGSASGRRKTIHQFSFRSLVGNEIIRLADFAGKVVLIVNVASHCSSTSRAYLQLNELAQRFPELVIIGCPCNQFSHQENLNGEEILLSLRYIRPGNGFAPRFRLTEKVEVNGANAHAVFNFLKLSLPFPSDRTLFDEMSNPGGVFSHPMRIIWMPVSRADISWNFEKFLVGPDGVPFRRYSPKTDPKLLAEDIEKLMRGDIHAQE</sequence>
<dbReference type="GO" id="GO:0006979">
    <property type="term" value="P:response to oxidative stress"/>
    <property type="evidence" value="ECO:0007669"/>
    <property type="project" value="InterPro"/>
</dbReference>
<comment type="subcellular location">
    <subcellularLocation>
        <location evidence="1">Secreted</location>
    </subcellularLocation>
</comment>
<dbReference type="SUPFAM" id="SSF52833">
    <property type="entry name" value="Thioredoxin-like"/>
    <property type="match status" value="1"/>
</dbReference>
<evidence type="ECO:0000313" key="8">
    <source>
        <dbReference type="EMBL" id="KAJ0400627.1"/>
    </source>
</evidence>
<dbReference type="InterPro" id="IPR036249">
    <property type="entry name" value="Thioredoxin-like_sf"/>
</dbReference>
<comment type="caution">
    <text evidence="8">The sequence shown here is derived from an EMBL/GenBank/DDBJ whole genome shotgun (WGS) entry which is preliminary data.</text>
</comment>
<keyword evidence="6 7" id="KW-0560">Oxidoreductase</keyword>
<evidence type="ECO:0000256" key="2">
    <source>
        <dbReference type="ARBA" id="ARBA00006926"/>
    </source>
</evidence>
<dbReference type="InterPro" id="IPR000889">
    <property type="entry name" value="Glutathione_peroxidase"/>
</dbReference>
<gene>
    <name evidence="8" type="ORF">P43SY_000912</name>
</gene>
<keyword evidence="9" id="KW-1185">Reference proteome</keyword>
<evidence type="ECO:0000256" key="5">
    <source>
        <dbReference type="ARBA" id="ARBA00022729"/>
    </source>
</evidence>
<reference evidence="8" key="1">
    <citation type="submission" date="2021-12" db="EMBL/GenBank/DDBJ databases">
        <title>Prjna785345.</title>
        <authorList>
            <person name="Rujirawat T."/>
            <person name="Krajaejun T."/>
        </authorList>
    </citation>
    <scope>NUCLEOTIDE SEQUENCE</scope>
    <source>
        <strain evidence="8">Pi057C3</strain>
    </source>
</reference>